<proteinExistence type="predicted"/>
<accession>A0ABT2MNP0</accession>
<dbReference type="PROSITE" id="PS50879">
    <property type="entry name" value="RNASE_H_1"/>
    <property type="match status" value="1"/>
</dbReference>
<evidence type="ECO:0000313" key="2">
    <source>
        <dbReference type="EMBL" id="MCT7965047.1"/>
    </source>
</evidence>
<name>A0ABT2MNP0_9CYAN</name>
<evidence type="ECO:0000259" key="1">
    <source>
        <dbReference type="PROSITE" id="PS50879"/>
    </source>
</evidence>
<dbReference type="InterPro" id="IPR002156">
    <property type="entry name" value="RNaseH_domain"/>
</dbReference>
<keyword evidence="3" id="KW-1185">Reference proteome</keyword>
<sequence>MKQIEVYCDGSCYHADTEKAFGDWGVLIKSEGFPTKMISGHIANNPHCFLNSYHVELKAIIESYRRVHQAVKMGYQVTIYSDCRNFVKTIKNPYRQTPEKYQHLWVEFDKVYLNSRSVKIKWVKGHSGHPENVSAHKLAQQAAMLKVGVDLYIH</sequence>
<evidence type="ECO:0000313" key="3">
    <source>
        <dbReference type="Proteomes" id="UP001525890"/>
    </source>
</evidence>
<dbReference type="RefSeq" id="WP_368004787.1">
    <property type="nucleotide sequence ID" value="NZ_JAMXFF010000002.1"/>
</dbReference>
<dbReference type="InterPro" id="IPR012337">
    <property type="entry name" value="RNaseH-like_sf"/>
</dbReference>
<organism evidence="2 3">
    <name type="scientific">Laspinema palackyanum D2a</name>
    <dbReference type="NCBI Taxonomy" id="2953684"/>
    <lineage>
        <taxon>Bacteria</taxon>
        <taxon>Bacillati</taxon>
        <taxon>Cyanobacteriota</taxon>
        <taxon>Cyanophyceae</taxon>
        <taxon>Oscillatoriophycideae</taxon>
        <taxon>Oscillatoriales</taxon>
        <taxon>Laspinemataceae</taxon>
        <taxon>Laspinema</taxon>
        <taxon>Laspinema palackyanum</taxon>
    </lineage>
</organism>
<dbReference type="SUPFAM" id="SSF53098">
    <property type="entry name" value="Ribonuclease H-like"/>
    <property type="match status" value="1"/>
</dbReference>
<comment type="caution">
    <text evidence="2">The sequence shown here is derived from an EMBL/GenBank/DDBJ whole genome shotgun (WGS) entry which is preliminary data.</text>
</comment>
<gene>
    <name evidence="2" type="ORF">NG799_01710</name>
</gene>
<dbReference type="EMBL" id="JAMXFF010000002">
    <property type="protein sequence ID" value="MCT7965047.1"/>
    <property type="molecule type" value="Genomic_DNA"/>
</dbReference>
<dbReference type="InterPro" id="IPR036397">
    <property type="entry name" value="RNaseH_sf"/>
</dbReference>
<feature type="domain" description="RNase H type-1" evidence="1">
    <location>
        <begin position="1"/>
        <end position="144"/>
    </location>
</feature>
<dbReference type="Proteomes" id="UP001525890">
    <property type="component" value="Unassembled WGS sequence"/>
</dbReference>
<dbReference type="Pfam" id="PF00075">
    <property type="entry name" value="RNase_H"/>
    <property type="match status" value="1"/>
</dbReference>
<dbReference type="Gene3D" id="3.30.420.10">
    <property type="entry name" value="Ribonuclease H-like superfamily/Ribonuclease H"/>
    <property type="match status" value="1"/>
</dbReference>
<protein>
    <recommendedName>
        <fullName evidence="1">RNase H type-1 domain-containing protein</fullName>
    </recommendedName>
</protein>
<reference evidence="2 3" key="1">
    <citation type="journal article" date="2022" name="Front. Microbiol.">
        <title>High genomic differentiation and limited gene flow indicate recent cryptic speciation within the genus Laspinema (cyanobacteria).</title>
        <authorList>
            <person name="Stanojkovic A."/>
            <person name="Skoupy S."/>
            <person name="Skaloud P."/>
            <person name="Dvorak P."/>
        </authorList>
    </citation>
    <scope>NUCLEOTIDE SEQUENCE [LARGE SCALE GENOMIC DNA]</scope>
    <source>
        <strain evidence="2 3">D2a</strain>
    </source>
</reference>